<sequence length="1159" mass="125619">MLGHSTFNNEAARLAVVCGSLLTIADSIIAVSPSTSPILISSTNSHSSMMPASVVMDKCSIWNDIREMRGVVETSAFPDFGGSISVSIVGCSFDSSRILGKDGIGLSLTPTAQKRNEEMGMISSSLIGCSFVNMSSIGSSRLPHLPHLSQKMLGCVVSLTSSHLSGSTIRDMNNGGSVLCSNSSFSSLLSSPNSNPNEAPSITPAGDFDQESFHDGTVLSFNVSSGTELDSVSYSRCTFTGDPSAPSARPLTFRVFPGTISILSCSFTGIASPEEYEGGAVLIYSYSNPSSKHVRVESCNFTTCWTRSEGGGLCLSSQGIVTVTGCRCVGCYITDDYDDEGGGMDVYPLRKQDATVTNLYFEGCTSNYSAGGLSLRDANSSHLKFVDCSAELDAGGMYVYAGDYPVSVTDSEFLRCEVNNSEFFFVAGGGLSINAYELTITVAECRFIDCASTAPGGATTGFVTILMISDCLVQNCSSEMSGAVHINPKSECNCQFTLTDILFVGNTVSDNPPFYDDEEWYGNPVQFADILIEDSYNHNVTDVTINDCWTTTTPNSVGRYVSSFGPGRNSDYYVRGFLDAFSEMGPYLTHAVEMSLDVDLWRIDLRVEGKIPLKTQVYDVTVKETEGECEISGKLQFIDGVGSLHPSSNLNLNFSTTYTVTKIVGVVAASSSLMMTNDIPITAEAWAFNLAKTPDFLSFTTPSQPPTLVLSTAHLTDEAQPFAFLILIFDREVSGSYDVVVEERGKDERITVIIDGSSIEGKSQNFLVVGDDRVLTHDTTYTIKSIVPTEGSDTATTVWMNKTVTFHIPKSSFDTKKTMSPEMKALLSWLIPLVACLLLALIILIVVFVLVYRRKKKNTQPSLEMEAQDQVQIEDKMEVVDGGCTHNVIHTDGMSHSAFDSSDDLPTFDRSREGVKSQTDAEWEEVMMCNGAFEILEAPMNDTLYTVLHKEHREIGRRAIGVQIVNGLKQVVATRGWSDVLTHLSSHWVLVDSAGNVQLKLQMNASEAEQEAAQTQSQKPQSNKDMEGSQNRTVEISQEAPSDKSGIDGLRWRAPEVVGSKGGQVDGHKAAVFSLGLVLWEIETGHVPFGELDAVNAQRQSGTGTGPKMDTLKNEEFVSLIRRCVSVDPEQRPTLTEVGEFLISHPDETVGGSRNEMKE</sequence>
<evidence type="ECO:0000313" key="4">
    <source>
        <dbReference type="EMBL" id="KAK2955927.1"/>
    </source>
</evidence>
<proteinExistence type="predicted"/>
<dbReference type="PANTHER" id="PTHR23257">
    <property type="entry name" value="SERINE-THREONINE PROTEIN KINASE"/>
    <property type="match status" value="1"/>
</dbReference>
<keyword evidence="5" id="KW-1185">Reference proteome</keyword>
<dbReference type="InterPro" id="IPR000719">
    <property type="entry name" value="Prot_kinase_dom"/>
</dbReference>
<accession>A0ABQ9XWS3</accession>
<name>A0ABQ9XWS3_9EUKA</name>
<feature type="compositionally biased region" description="Low complexity" evidence="1">
    <location>
        <begin position="1008"/>
        <end position="1018"/>
    </location>
</feature>
<dbReference type="Proteomes" id="UP001281761">
    <property type="component" value="Unassembled WGS sequence"/>
</dbReference>
<dbReference type="SMART" id="SM00220">
    <property type="entry name" value="S_TKc"/>
    <property type="match status" value="1"/>
</dbReference>
<dbReference type="InterPro" id="IPR011050">
    <property type="entry name" value="Pectin_lyase_fold/virulence"/>
</dbReference>
<dbReference type="InterPro" id="IPR001245">
    <property type="entry name" value="Ser-Thr/Tyr_kinase_cat_dom"/>
</dbReference>
<feature type="compositionally biased region" description="Polar residues" evidence="1">
    <location>
        <begin position="1028"/>
        <end position="1040"/>
    </location>
</feature>
<dbReference type="SUPFAM" id="SSF56112">
    <property type="entry name" value="Protein kinase-like (PK-like)"/>
    <property type="match status" value="1"/>
</dbReference>
<evidence type="ECO:0000256" key="2">
    <source>
        <dbReference type="SAM" id="Phobius"/>
    </source>
</evidence>
<feature type="transmembrane region" description="Helical" evidence="2">
    <location>
        <begin position="826"/>
        <end position="852"/>
    </location>
</feature>
<protein>
    <recommendedName>
        <fullName evidence="3">Protein kinase domain-containing protein</fullName>
    </recommendedName>
</protein>
<dbReference type="Pfam" id="PF07714">
    <property type="entry name" value="PK_Tyr_Ser-Thr"/>
    <property type="match status" value="1"/>
</dbReference>
<keyword evidence="2" id="KW-0812">Transmembrane</keyword>
<feature type="domain" description="Protein kinase" evidence="3">
    <location>
        <begin position="784"/>
        <end position="1148"/>
    </location>
</feature>
<dbReference type="InterPro" id="IPR012334">
    <property type="entry name" value="Pectin_lyas_fold"/>
</dbReference>
<feature type="region of interest" description="Disordered" evidence="1">
    <location>
        <begin position="1008"/>
        <end position="1048"/>
    </location>
</feature>
<evidence type="ECO:0000313" key="5">
    <source>
        <dbReference type="Proteomes" id="UP001281761"/>
    </source>
</evidence>
<gene>
    <name evidence="4" type="ORF">BLNAU_9087</name>
</gene>
<dbReference type="EMBL" id="JARBJD010000061">
    <property type="protein sequence ID" value="KAK2955927.1"/>
    <property type="molecule type" value="Genomic_DNA"/>
</dbReference>
<dbReference type="Gene3D" id="2.160.20.10">
    <property type="entry name" value="Single-stranded right-handed beta-helix, Pectin lyase-like"/>
    <property type="match status" value="1"/>
</dbReference>
<reference evidence="4 5" key="1">
    <citation type="journal article" date="2022" name="bioRxiv">
        <title>Genomics of Preaxostyla Flagellates Illuminates Evolutionary Transitions and the Path Towards Mitochondrial Loss.</title>
        <authorList>
            <person name="Novak L.V.F."/>
            <person name="Treitli S.C."/>
            <person name="Pyrih J."/>
            <person name="Halakuc P."/>
            <person name="Pipaliya S.V."/>
            <person name="Vacek V."/>
            <person name="Brzon O."/>
            <person name="Soukal P."/>
            <person name="Eme L."/>
            <person name="Dacks J.B."/>
            <person name="Karnkowska A."/>
            <person name="Elias M."/>
            <person name="Hampl V."/>
        </authorList>
    </citation>
    <scope>NUCLEOTIDE SEQUENCE [LARGE SCALE GENOMIC DNA]</scope>
    <source>
        <strain evidence="4">NAU3</strain>
        <tissue evidence="4">Gut</tissue>
    </source>
</reference>
<evidence type="ECO:0000259" key="3">
    <source>
        <dbReference type="PROSITE" id="PS50011"/>
    </source>
</evidence>
<dbReference type="PROSITE" id="PS50011">
    <property type="entry name" value="PROTEIN_KINASE_DOM"/>
    <property type="match status" value="1"/>
</dbReference>
<dbReference type="InterPro" id="IPR050167">
    <property type="entry name" value="Ser_Thr_protein_kinase"/>
</dbReference>
<dbReference type="Gene3D" id="1.10.510.10">
    <property type="entry name" value="Transferase(Phosphotransferase) domain 1"/>
    <property type="match status" value="1"/>
</dbReference>
<dbReference type="SUPFAM" id="SSF51126">
    <property type="entry name" value="Pectin lyase-like"/>
    <property type="match status" value="1"/>
</dbReference>
<comment type="caution">
    <text evidence="4">The sequence shown here is derived from an EMBL/GenBank/DDBJ whole genome shotgun (WGS) entry which is preliminary data.</text>
</comment>
<keyword evidence="2" id="KW-1133">Transmembrane helix</keyword>
<dbReference type="InterPro" id="IPR011009">
    <property type="entry name" value="Kinase-like_dom_sf"/>
</dbReference>
<keyword evidence="2" id="KW-0472">Membrane</keyword>
<organism evidence="4 5">
    <name type="scientific">Blattamonas nauphoetae</name>
    <dbReference type="NCBI Taxonomy" id="2049346"/>
    <lineage>
        <taxon>Eukaryota</taxon>
        <taxon>Metamonada</taxon>
        <taxon>Preaxostyla</taxon>
        <taxon>Oxymonadida</taxon>
        <taxon>Blattamonas</taxon>
    </lineage>
</organism>
<evidence type="ECO:0000256" key="1">
    <source>
        <dbReference type="SAM" id="MobiDB-lite"/>
    </source>
</evidence>